<feature type="region of interest" description="Disordered" evidence="1">
    <location>
        <begin position="1"/>
        <end position="25"/>
    </location>
</feature>
<proteinExistence type="predicted"/>
<dbReference type="EMBL" id="CABHNJ010000033">
    <property type="protein sequence ID" value="VUX09766.1"/>
    <property type="molecule type" value="Genomic_DNA"/>
</dbReference>
<organism evidence="2 3">
    <name type="scientific">Streptococcus vestibularis</name>
    <dbReference type="NCBI Taxonomy" id="1343"/>
    <lineage>
        <taxon>Bacteria</taxon>
        <taxon>Bacillati</taxon>
        <taxon>Bacillota</taxon>
        <taxon>Bacilli</taxon>
        <taxon>Lactobacillales</taxon>
        <taxon>Streptococcaceae</taxon>
        <taxon>Streptococcus</taxon>
    </lineage>
</organism>
<reference evidence="2 3" key="1">
    <citation type="submission" date="2019-07" db="EMBL/GenBank/DDBJ databases">
        <authorList>
            <person name="Hibberd C M."/>
            <person name="Gehrig L. J."/>
            <person name="Chang H.-W."/>
            <person name="Venkatesh S."/>
        </authorList>
    </citation>
    <scope>NUCLEOTIDE SEQUENCE [LARGE SCALE GENOMIC DNA]</scope>
    <source>
        <strain evidence="2">Streptococcus_salivarius_SS_Bg39</strain>
    </source>
</reference>
<accession>A0A564TRA4</accession>
<evidence type="ECO:0000313" key="3">
    <source>
        <dbReference type="Proteomes" id="UP000380217"/>
    </source>
</evidence>
<name>A0A564TRA4_STRVE</name>
<sequence length="63" mass="7041">MGMLMRRHYNGEQVQAAPVNNDPVEETETLEDKTVADLRIIAQQRGFTGISALTKAELLDLLK</sequence>
<evidence type="ECO:0000313" key="2">
    <source>
        <dbReference type="EMBL" id="VUX09766.1"/>
    </source>
</evidence>
<dbReference type="AlphaFoldDB" id="A0A564TRA4"/>
<gene>
    <name evidence="2" type="ORF">SSSS39_00136</name>
</gene>
<evidence type="ECO:0000256" key="1">
    <source>
        <dbReference type="SAM" id="MobiDB-lite"/>
    </source>
</evidence>
<protein>
    <recommendedName>
        <fullName evidence="4">Transcription termination factor</fullName>
    </recommendedName>
</protein>
<dbReference type="Proteomes" id="UP000380217">
    <property type="component" value="Unassembled WGS sequence"/>
</dbReference>
<evidence type="ECO:0008006" key="4">
    <source>
        <dbReference type="Google" id="ProtNLM"/>
    </source>
</evidence>